<name>A0ABY5E1F7_9BACT</name>
<evidence type="ECO:0000313" key="3">
    <source>
        <dbReference type="EMBL" id="UTJ06034.1"/>
    </source>
</evidence>
<reference evidence="3" key="1">
    <citation type="submission" date="2022-07" db="EMBL/GenBank/DDBJ databases">
        <title>Arcobacter roscoffensis sp. nov., a marine bacterium isolated from coastal seawater collected from Roscoff, France.</title>
        <authorList>
            <person name="Pascual J."/>
            <person name="Lepeaux C."/>
            <person name="Methner A."/>
            <person name="Overmann J."/>
        </authorList>
    </citation>
    <scope>NUCLEOTIDE SEQUENCE</scope>
    <source>
        <strain evidence="3">ARW1-2F2</strain>
    </source>
</reference>
<keyword evidence="2" id="KW-0472">Membrane</keyword>
<sequence>MMRIICILFIFISSIYAHKLNVFTNFEDNKLYVNSYFANGNACQKCKIRIIKDDKLVIEDKTNTKGEFETTVNYNSFILSVDAGSGHAILKDIQKVIKPKKRYENNQLQKLQEENKNLKLQIKLLEERLSYFEFFKIVFALIVIIGIFTFLKRVKKS</sequence>
<protein>
    <recommendedName>
        <fullName evidence="5">GOLD domain-containing protein</fullName>
    </recommendedName>
</protein>
<organism evidence="3 4">
    <name type="scientific">Arcobacter roscoffensis</name>
    <dbReference type="NCBI Taxonomy" id="2961520"/>
    <lineage>
        <taxon>Bacteria</taxon>
        <taxon>Pseudomonadati</taxon>
        <taxon>Campylobacterota</taxon>
        <taxon>Epsilonproteobacteria</taxon>
        <taxon>Campylobacterales</taxon>
        <taxon>Arcobacteraceae</taxon>
        <taxon>Arcobacter</taxon>
    </lineage>
</organism>
<accession>A0ABY5E1F7</accession>
<evidence type="ECO:0008006" key="5">
    <source>
        <dbReference type="Google" id="ProtNLM"/>
    </source>
</evidence>
<keyword evidence="1" id="KW-0175">Coiled coil</keyword>
<feature type="coiled-coil region" evidence="1">
    <location>
        <begin position="101"/>
        <end position="128"/>
    </location>
</feature>
<evidence type="ECO:0000313" key="4">
    <source>
        <dbReference type="Proteomes" id="UP001060012"/>
    </source>
</evidence>
<keyword evidence="2" id="KW-0812">Transmembrane</keyword>
<feature type="transmembrane region" description="Helical" evidence="2">
    <location>
        <begin position="134"/>
        <end position="151"/>
    </location>
</feature>
<keyword evidence="2" id="KW-1133">Transmembrane helix</keyword>
<dbReference type="Proteomes" id="UP001060012">
    <property type="component" value="Chromosome"/>
</dbReference>
<keyword evidence="4" id="KW-1185">Reference proteome</keyword>
<gene>
    <name evidence="3" type="ORF">NJU99_12345</name>
</gene>
<dbReference type="EMBL" id="CP100595">
    <property type="protein sequence ID" value="UTJ06034.1"/>
    <property type="molecule type" value="Genomic_DNA"/>
</dbReference>
<evidence type="ECO:0000256" key="1">
    <source>
        <dbReference type="SAM" id="Coils"/>
    </source>
</evidence>
<evidence type="ECO:0000256" key="2">
    <source>
        <dbReference type="SAM" id="Phobius"/>
    </source>
</evidence>
<proteinExistence type="predicted"/>
<dbReference type="RefSeq" id="WP_254576214.1">
    <property type="nucleotide sequence ID" value="NZ_CP100595.1"/>
</dbReference>